<dbReference type="InterPro" id="IPR017853">
    <property type="entry name" value="GH"/>
</dbReference>
<evidence type="ECO:0000313" key="2">
    <source>
        <dbReference type="EMBL" id="KAK4101259.1"/>
    </source>
</evidence>
<protein>
    <submittedName>
        <fullName evidence="2">Glycoside hydrolase family 13 protein</fullName>
    </submittedName>
</protein>
<keyword evidence="2" id="KW-0378">Hydrolase</keyword>
<keyword evidence="3" id="KW-1185">Reference proteome</keyword>
<accession>A0AAN6Q0C9</accession>
<dbReference type="Gene3D" id="3.20.20.80">
    <property type="entry name" value="Glycosidases"/>
    <property type="match status" value="1"/>
</dbReference>
<gene>
    <name evidence="2" type="ORF">N658DRAFT_559091</name>
</gene>
<organism evidence="2 3">
    <name type="scientific">Parathielavia hyrcaniae</name>
    <dbReference type="NCBI Taxonomy" id="113614"/>
    <lineage>
        <taxon>Eukaryota</taxon>
        <taxon>Fungi</taxon>
        <taxon>Dikarya</taxon>
        <taxon>Ascomycota</taxon>
        <taxon>Pezizomycotina</taxon>
        <taxon>Sordariomycetes</taxon>
        <taxon>Sordariomycetidae</taxon>
        <taxon>Sordariales</taxon>
        <taxon>Chaetomiaceae</taxon>
        <taxon>Parathielavia</taxon>
    </lineage>
</organism>
<name>A0AAN6Q0C9_9PEZI</name>
<proteinExistence type="predicted"/>
<dbReference type="EMBL" id="MU863636">
    <property type="protein sequence ID" value="KAK4101259.1"/>
    <property type="molecule type" value="Genomic_DNA"/>
</dbReference>
<dbReference type="GO" id="GO:0016787">
    <property type="term" value="F:hydrolase activity"/>
    <property type="evidence" value="ECO:0007669"/>
    <property type="project" value="UniProtKB-KW"/>
</dbReference>
<reference evidence="2" key="2">
    <citation type="submission" date="2023-05" db="EMBL/GenBank/DDBJ databases">
        <authorList>
            <consortium name="Lawrence Berkeley National Laboratory"/>
            <person name="Steindorff A."/>
            <person name="Hensen N."/>
            <person name="Bonometti L."/>
            <person name="Westerberg I."/>
            <person name="Brannstrom I.O."/>
            <person name="Guillou S."/>
            <person name="Cros-Aarteil S."/>
            <person name="Calhoun S."/>
            <person name="Haridas S."/>
            <person name="Kuo A."/>
            <person name="Mondo S."/>
            <person name="Pangilinan J."/>
            <person name="Riley R."/>
            <person name="Labutti K."/>
            <person name="Andreopoulos B."/>
            <person name="Lipzen A."/>
            <person name="Chen C."/>
            <person name="Yanf M."/>
            <person name="Daum C."/>
            <person name="Ng V."/>
            <person name="Clum A."/>
            <person name="Ohm R."/>
            <person name="Martin F."/>
            <person name="Silar P."/>
            <person name="Natvig D."/>
            <person name="Lalanne C."/>
            <person name="Gautier V."/>
            <person name="Ament-Velasquez S.L."/>
            <person name="Kruys A."/>
            <person name="Hutchinson M.I."/>
            <person name="Powell A.J."/>
            <person name="Barry K."/>
            <person name="Miller A.N."/>
            <person name="Grigoriev I.V."/>
            <person name="Debuchy R."/>
            <person name="Gladieux P."/>
            <person name="Thoren M.H."/>
            <person name="Johannesson H."/>
        </authorList>
    </citation>
    <scope>NUCLEOTIDE SEQUENCE</scope>
    <source>
        <strain evidence="2">CBS 757.83</strain>
    </source>
</reference>
<reference evidence="2" key="1">
    <citation type="journal article" date="2023" name="Mol. Phylogenet. Evol.">
        <title>Genome-scale phylogeny and comparative genomics of the fungal order Sordariales.</title>
        <authorList>
            <person name="Hensen N."/>
            <person name="Bonometti L."/>
            <person name="Westerberg I."/>
            <person name="Brannstrom I.O."/>
            <person name="Guillou S."/>
            <person name="Cros-Aarteil S."/>
            <person name="Calhoun S."/>
            <person name="Haridas S."/>
            <person name="Kuo A."/>
            <person name="Mondo S."/>
            <person name="Pangilinan J."/>
            <person name="Riley R."/>
            <person name="LaButti K."/>
            <person name="Andreopoulos B."/>
            <person name="Lipzen A."/>
            <person name="Chen C."/>
            <person name="Yan M."/>
            <person name="Daum C."/>
            <person name="Ng V."/>
            <person name="Clum A."/>
            <person name="Steindorff A."/>
            <person name="Ohm R.A."/>
            <person name="Martin F."/>
            <person name="Silar P."/>
            <person name="Natvig D.O."/>
            <person name="Lalanne C."/>
            <person name="Gautier V."/>
            <person name="Ament-Velasquez S.L."/>
            <person name="Kruys A."/>
            <person name="Hutchinson M.I."/>
            <person name="Powell A.J."/>
            <person name="Barry K."/>
            <person name="Miller A.N."/>
            <person name="Grigoriev I.V."/>
            <person name="Debuchy R."/>
            <person name="Gladieux P."/>
            <person name="Hiltunen Thoren M."/>
            <person name="Johannesson H."/>
        </authorList>
    </citation>
    <scope>NUCLEOTIDE SEQUENCE</scope>
    <source>
        <strain evidence="2">CBS 757.83</strain>
    </source>
</reference>
<comment type="caution">
    <text evidence="2">The sequence shown here is derived from an EMBL/GenBank/DDBJ whole genome shotgun (WGS) entry which is preliminary data.</text>
</comment>
<sequence length="153" mass="16705">MSTFLNLPPPPLPPPLAALQASARRQDPGSGSSANLRPLRTRRTPAQAHQPSPLLISDDVPCPPNETLLQGFEWYLPADGAHWRRLADLLPSLSLLGVTKMWIPPACKAAEPGGNGYDVYDLWDLGEFERGGEQEGGGTKWGCREELGWGRRV</sequence>
<dbReference type="AlphaFoldDB" id="A0AAN6Q0C9"/>
<feature type="region of interest" description="Disordered" evidence="1">
    <location>
        <begin position="1"/>
        <end position="60"/>
    </location>
</feature>
<evidence type="ECO:0000256" key="1">
    <source>
        <dbReference type="SAM" id="MobiDB-lite"/>
    </source>
</evidence>
<feature type="compositionally biased region" description="Pro residues" evidence="1">
    <location>
        <begin position="7"/>
        <end position="16"/>
    </location>
</feature>
<dbReference type="SUPFAM" id="SSF51445">
    <property type="entry name" value="(Trans)glycosidases"/>
    <property type="match status" value="1"/>
</dbReference>
<dbReference type="Proteomes" id="UP001305647">
    <property type="component" value="Unassembled WGS sequence"/>
</dbReference>
<evidence type="ECO:0000313" key="3">
    <source>
        <dbReference type="Proteomes" id="UP001305647"/>
    </source>
</evidence>